<dbReference type="AlphaFoldDB" id="A0A8H4VJB2"/>
<gene>
    <name evidence="2" type="ORF">D9613_004012</name>
</gene>
<evidence type="ECO:0000313" key="3">
    <source>
        <dbReference type="Proteomes" id="UP000521872"/>
    </source>
</evidence>
<organism evidence="2 3">
    <name type="scientific">Agrocybe pediades</name>
    <dbReference type="NCBI Taxonomy" id="84607"/>
    <lineage>
        <taxon>Eukaryota</taxon>
        <taxon>Fungi</taxon>
        <taxon>Dikarya</taxon>
        <taxon>Basidiomycota</taxon>
        <taxon>Agaricomycotina</taxon>
        <taxon>Agaricomycetes</taxon>
        <taxon>Agaricomycetidae</taxon>
        <taxon>Agaricales</taxon>
        <taxon>Agaricineae</taxon>
        <taxon>Strophariaceae</taxon>
        <taxon>Agrocybe</taxon>
    </lineage>
</organism>
<protein>
    <submittedName>
        <fullName evidence="2">Uncharacterized protein</fullName>
    </submittedName>
</protein>
<reference evidence="2 3" key="1">
    <citation type="submission" date="2019-12" db="EMBL/GenBank/DDBJ databases">
        <authorList>
            <person name="Floudas D."/>
            <person name="Bentzer J."/>
            <person name="Ahren D."/>
            <person name="Johansson T."/>
            <person name="Persson P."/>
            <person name="Tunlid A."/>
        </authorList>
    </citation>
    <scope>NUCLEOTIDE SEQUENCE [LARGE SCALE GENOMIC DNA]</scope>
    <source>
        <strain evidence="2 3">CBS 102.39</strain>
    </source>
</reference>
<accession>A0A8H4VJB2</accession>
<sequence length="171" mass="18265">MMLGDSSKSQAKSKKITIARDINTGQPVFLVDLVPGAHLEVLATHDLPPTESYRSFYRKVVASNIWKRPSPVSSSESTTPTGSNSELLTSTTSSSTSLSSGDVGWTPGVDSAPSPSSTSTASSSTRTRKRKAGSGRNKNLDPNREIKRRRPRTQVTVPPSTRVLRADGPAV</sequence>
<keyword evidence="3" id="KW-1185">Reference proteome</keyword>
<evidence type="ECO:0000313" key="2">
    <source>
        <dbReference type="EMBL" id="KAF4611908.1"/>
    </source>
</evidence>
<evidence type="ECO:0000256" key="1">
    <source>
        <dbReference type="SAM" id="MobiDB-lite"/>
    </source>
</evidence>
<feature type="compositionally biased region" description="Low complexity" evidence="1">
    <location>
        <begin position="153"/>
        <end position="163"/>
    </location>
</feature>
<name>A0A8H4VJB2_9AGAR</name>
<feature type="compositionally biased region" description="Low complexity" evidence="1">
    <location>
        <begin position="69"/>
        <end position="100"/>
    </location>
</feature>
<feature type="compositionally biased region" description="Low complexity" evidence="1">
    <location>
        <begin position="111"/>
        <end position="125"/>
    </location>
</feature>
<dbReference type="Proteomes" id="UP000521872">
    <property type="component" value="Unassembled WGS sequence"/>
</dbReference>
<feature type="region of interest" description="Disordered" evidence="1">
    <location>
        <begin position="68"/>
        <end position="171"/>
    </location>
</feature>
<dbReference type="EMBL" id="JAACJL010000057">
    <property type="protein sequence ID" value="KAF4611908.1"/>
    <property type="molecule type" value="Genomic_DNA"/>
</dbReference>
<comment type="caution">
    <text evidence="2">The sequence shown here is derived from an EMBL/GenBank/DDBJ whole genome shotgun (WGS) entry which is preliminary data.</text>
</comment>
<proteinExistence type="predicted"/>